<keyword evidence="1" id="KW-1133">Transmembrane helix</keyword>
<proteinExistence type="predicted"/>
<keyword evidence="1" id="KW-0812">Transmembrane</keyword>
<reference evidence="3" key="1">
    <citation type="journal article" date="2019" name="Int. J. Syst. Evol. Microbiol.">
        <title>The Global Catalogue of Microorganisms (GCM) 10K type strain sequencing project: providing services to taxonomists for standard genome sequencing and annotation.</title>
        <authorList>
            <consortium name="The Broad Institute Genomics Platform"/>
            <consortium name="The Broad Institute Genome Sequencing Center for Infectious Disease"/>
            <person name="Wu L."/>
            <person name="Ma J."/>
        </authorList>
    </citation>
    <scope>NUCLEOTIDE SEQUENCE [LARGE SCALE GENOMIC DNA]</scope>
    <source>
        <strain evidence="3">CGMCC 1.15180</strain>
    </source>
</reference>
<dbReference type="EMBL" id="JBHUHR010000012">
    <property type="protein sequence ID" value="MFD2033876.1"/>
    <property type="molecule type" value="Genomic_DNA"/>
</dbReference>
<gene>
    <name evidence="2" type="ORF">ACFSKL_03685</name>
</gene>
<evidence type="ECO:0000313" key="3">
    <source>
        <dbReference type="Proteomes" id="UP001597361"/>
    </source>
</evidence>
<accession>A0ABW4VIG1</accession>
<dbReference type="Proteomes" id="UP001597361">
    <property type="component" value="Unassembled WGS sequence"/>
</dbReference>
<sequence length="39" mass="4510">MVQEIIVFSLFALVVLWGVYRLFFRKNPEKKNGCGCNSC</sequence>
<evidence type="ECO:0000256" key="1">
    <source>
        <dbReference type="SAM" id="Phobius"/>
    </source>
</evidence>
<dbReference type="Pfam" id="PF12669">
    <property type="entry name" value="FeoB_associated"/>
    <property type="match status" value="1"/>
</dbReference>
<evidence type="ECO:0000313" key="2">
    <source>
        <dbReference type="EMBL" id="MFD2033876.1"/>
    </source>
</evidence>
<name>A0ABW4VIG1_9BACT</name>
<feature type="transmembrane region" description="Helical" evidence="1">
    <location>
        <begin position="6"/>
        <end position="23"/>
    </location>
</feature>
<protein>
    <submittedName>
        <fullName evidence="2">FeoB-associated Cys-rich membrane protein</fullName>
    </submittedName>
</protein>
<keyword evidence="1" id="KW-0472">Membrane</keyword>
<organism evidence="2 3">
    <name type="scientific">Belliella marina</name>
    <dbReference type="NCBI Taxonomy" id="1644146"/>
    <lineage>
        <taxon>Bacteria</taxon>
        <taxon>Pseudomonadati</taxon>
        <taxon>Bacteroidota</taxon>
        <taxon>Cytophagia</taxon>
        <taxon>Cytophagales</taxon>
        <taxon>Cyclobacteriaceae</taxon>
        <taxon>Belliella</taxon>
    </lineage>
</organism>
<keyword evidence="3" id="KW-1185">Reference proteome</keyword>
<comment type="caution">
    <text evidence="2">The sequence shown here is derived from an EMBL/GenBank/DDBJ whole genome shotgun (WGS) entry which is preliminary data.</text>
</comment>
<dbReference type="RefSeq" id="WP_376883589.1">
    <property type="nucleotide sequence ID" value="NZ_JBHUHR010000012.1"/>
</dbReference>